<reference evidence="2" key="1">
    <citation type="journal article" date="2021" name="PeerJ">
        <title>Extensive microbial diversity within the chicken gut microbiome revealed by metagenomics and culture.</title>
        <authorList>
            <person name="Gilroy R."/>
            <person name="Ravi A."/>
            <person name="Getino M."/>
            <person name="Pursley I."/>
            <person name="Horton D.L."/>
            <person name="Alikhan N.F."/>
            <person name="Baker D."/>
            <person name="Gharbi K."/>
            <person name="Hall N."/>
            <person name="Watson M."/>
            <person name="Adriaenssens E.M."/>
            <person name="Foster-Nyarko E."/>
            <person name="Jarju S."/>
            <person name="Secka A."/>
            <person name="Antonio M."/>
            <person name="Oren A."/>
            <person name="Chaudhuri R.R."/>
            <person name="La Ragione R."/>
            <person name="Hildebrand F."/>
            <person name="Pallen M.J."/>
        </authorList>
    </citation>
    <scope>NUCLEOTIDE SEQUENCE</scope>
    <source>
        <strain evidence="2">7318</strain>
    </source>
</reference>
<reference evidence="2" key="2">
    <citation type="submission" date="2021-09" db="EMBL/GenBank/DDBJ databases">
        <authorList>
            <person name="Gilroy R."/>
        </authorList>
    </citation>
    <scope>NUCLEOTIDE SEQUENCE</scope>
    <source>
        <strain evidence="2">7318</strain>
    </source>
</reference>
<dbReference type="InterPro" id="IPR016181">
    <property type="entry name" value="Acyl_CoA_acyltransferase"/>
</dbReference>
<evidence type="ECO:0000313" key="3">
    <source>
        <dbReference type="Proteomes" id="UP000780768"/>
    </source>
</evidence>
<keyword evidence="2" id="KW-0808">Transferase</keyword>
<dbReference type="PANTHER" id="PTHR13355">
    <property type="entry name" value="GLUCOSAMINE 6-PHOSPHATE N-ACETYLTRANSFERASE"/>
    <property type="match status" value="1"/>
</dbReference>
<sequence length="140" mass="15987">MITYKFFNHLPPEAVNIRKAVFVEEQGFHNEFDDIDERALHLIVYADGKAVGNLRTFADDTALGTYIIGRLAVLKEYRRFHLGQKLMLAVEAEIKRLGGTKIMLSAQCQAQKFYEKLGYTASGAVYLDEHCPHIHMEKNI</sequence>
<dbReference type="PROSITE" id="PS51186">
    <property type="entry name" value="GNAT"/>
    <property type="match status" value="1"/>
</dbReference>
<accession>A0A921HP20</accession>
<feature type="domain" description="N-acetyltransferase" evidence="1">
    <location>
        <begin position="1"/>
        <end position="140"/>
    </location>
</feature>
<gene>
    <name evidence="2" type="ORF">K8V65_01180</name>
</gene>
<protein>
    <submittedName>
        <fullName evidence="2">GNAT family N-acetyltransferase</fullName>
        <ecNumber evidence="2">2.3.1.-</ecNumber>
    </submittedName>
</protein>
<evidence type="ECO:0000259" key="1">
    <source>
        <dbReference type="PROSITE" id="PS51186"/>
    </source>
</evidence>
<evidence type="ECO:0000313" key="2">
    <source>
        <dbReference type="EMBL" id="HJF84266.1"/>
    </source>
</evidence>
<dbReference type="AlphaFoldDB" id="A0A921HP20"/>
<dbReference type="CDD" id="cd04301">
    <property type="entry name" value="NAT_SF"/>
    <property type="match status" value="1"/>
</dbReference>
<keyword evidence="2" id="KW-0012">Acyltransferase</keyword>
<dbReference type="Proteomes" id="UP000780768">
    <property type="component" value="Unassembled WGS sequence"/>
</dbReference>
<comment type="caution">
    <text evidence="2">The sequence shown here is derived from an EMBL/GenBank/DDBJ whole genome shotgun (WGS) entry which is preliminary data.</text>
</comment>
<proteinExistence type="predicted"/>
<dbReference type="GO" id="GO:0008080">
    <property type="term" value="F:N-acetyltransferase activity"/>
    <property type="evidence" value="ECO:0007669"/>
    <property type="project" value="TreeGrafter"/>
</dbReference>
<dbReference type="EMBL" id="DYVR01000033">
    <property type="protein sequence ID" value="HJF84266.1"/>
    <property type="molecule type" value="Genomic_DNA"/>
</dbReference>
<organism evidence="2 3">
    <name type="scientific">Megamonas hypermegale</name>
    <dbReference type="NCBI Taxonomy" id="158847"/>
    <lineage>
        <taxon>Bacteria</taxon>
        <taxon>Bacillati</taxon>
        <taxon>Bacillota</taxon>
        <taxon>Negativicutes</taxon>
        <taxon>Selenomonadales</taxon>
        <taxon>Selenomonadaceae</taxon>
        <taxon>Megamonas</taxon>
    </lineage>
</organism>
<dbReference type="InterPro" id="IPR000182">
    <property type="entry name" value="GNAT_dom"/>
</dbReference>
<dbReference type="Pfam" id="PF13673">
    <property type="entry name" value="Acetyltransf_10"/>
    <property type="match status" value="1"/>
</dbReference>
<name>A0A921HP20_9FIRM</name>
<dbReference type="Gene3D" id="3.40.630.30">
    <property type="match status" value="1"/>
</dbReference>
<dbReference type="EC" id="2.3.1.-" evidence="2"/>
<dbReference type="SUPFAM" id="SSF55729">
    <property type="entry name" value="Acyl-CoA N-acyltransferases (Nat)"/>
    <property type="match status" value="1"/>
</dbReference>
<dbReference type="InterPro" id="IPR039143">
    <property type="entry name" value="GNPNAT1-like"/>
</dbReference>